<feature type="region of interest" description="Disordered" evidence="1">
    <location>
        <begin position="122"/>
        <end position="157"/>
    </location>
</feature>
<organism evidence="4">
    <name type="scientific">Anisakis simplex</name>
    <name type="common">Herring worm</name>
    <dbReference type="NCBI Taxonomy" id="6269"/>
    <lineage>
        <taxon>Eukaryota</taxon>
        <taxon>Metazoa</taxon>
        <taxon>Ecdysozoa</taxon>
        <taxon>Nematoda</taxon>
        <taxon>Chromadorea</taxon>
        <taxon>Rhabditida</taxon>
        <taxon>Spirurina</taxon>
        <taxon>Ascaridomorpha</taxon>
        <taxon>Ascaridoidea</taxon>
        <taxon>Anisakidae</taxon>
        <taxon>Anisakis</taxon>
        <taxon>Anisakis simplex complex</taxon>
    </lineage>
</organism>
<dbReference type="EMBL" id="UYRR01031530">
    <property type="protein sequence ID" value="VDK50807.1"/>
    <property type="molecule type" value="Genomic_DNA"/>
</dbReference>
<accession>A0A0M3K0U6</accession>
<feature type="region of interest" description="Disordered" evidence="1">
    <location>
        <begin position="468"/>
        <end position="487"/>
    </location>
</feature>
<feature type="compositionally biased region" description="Polar residues" evidence="1">
    <location>
        <begin position="445"/>
        <end position="456"/>
    </location>
</feature>
<evidence type="ECO:0000313" key="2">
    <source>
        <dbReference type="EMBL" id="VDK50807.1"/>
    </source>
</evidence>
<evidence type="ECO:0000313" key="4">
    <source>
        <dbReference type="WBParaSite" id="ASIM_0001444701-mRNA-1"/>
    </source>
</evidence>
<feature type="compositionally biased region" description="Low complexity" evidence="1">
    <location>
        <begin position="474"/>
        <end position="487"/>
    </location>
</feature>
<dbReference type="WBParaSite" id="ASIM_0001444701-mRNA-1">
    <property type="protein sequence ID" value="ASIM_0001444701-mRNA-1"/>
    <property type="gene ID" value="ASIM_0001444701"/>
</dbReference>
<protein>
    <submittedName>
        <fullName evidence="4">SH2 domain-containing protein</fullName>
    </submittedName>
</protein>
<evidence type="ECO:0000256" key="1">
    <source>
        <dbReference type="SAM" id="MobiDB-lite"/>
    </source>
</evidence>
<dbReference type="OrthoDB" id="5826231at2759"/>
<feature type="region of interest" description="Disordered" evidence="1">
    <location>
        <begin position="345"/>
        <end position="368"/>
    </location>
</feature>
<dbReference type="Proteomes" id="UP000267096">
    <property type="component" value="Unassembled WGS sequence"/>
</dbReference>
<feature type="compositionally biased region" description="Basic and acidic residues" evidence="1">
    <location>
        <begin position="13"/>
        <end position="26"/>
    </location>
</feature>
<proteinExistence type="predicted"/>
<feature type="region of interest" description="Disordered" evidence="1">
    <location>
        <begin position="433"/>
        <end position="456"/>
    </location>
</feature>
<feature type="compositionally biased region" description="Gly residues" evidence="1">
    <location>
        <begin position="498"/>
        <end position="508"/>
    </location>
</feature>
<keyword evidence="3" id="KW-1185">Reference proteome</keyword>
<reference evidence="4" key="1">
    <citation type="submission" date="2017-02" db="UniProtKB">
        <authorList>
            <consortium name="WormBaseParasite"/>
        </authorList>
    </citation>
    <scope>IDENTIFICATION</scope>
</reference>
<reference evidence="2 3" key="2">
    <citation type="submission" date="2018-11" db="EMBL/GenBank/DDBJ databases">
        <authorList>
            <consortium name="Pathogen Informatics"/>
        </authorList>
    </citation>
    <scope>NUCLEOTIDE SEQUENCE [LARGE SCALE GENOMIC DNA]</scope>
</reference>
<evidence type="ECO:0000313" key="3">
    <source>
        <dbReference type="Proteomes" id="UP000267096"/>
    </source>
</evidence>
<name>A0A0M3K0U6_ANISI</name>
<gene>
    <name evidence="2" type="ORF">ASIM_LOCUS13874</name>
</gene>
<feature type="region of interest" description="Disordered" evidence="1">
    <location>
        <begin position="496"/>
        <end position="532"/>
    </location>
</feature>
<feature type="compositionally biased region" description="Polar residues" evidence="1">
    <location>
        <begin position="519"/>
        <end position="532"/>
    </location>
</feature>
<feature type="region of interest" description="Disordered" evidence="1">
    <location>
        <begin position="1"/>
        <end position="38"/>
    </location>
</feature>
<dbReference type="AlphaFoldDB" id="A0A0M3K0U6"/>
<sequence>MDRLESGFGVEFSGDRERSQLGRMDDMTSTSYGSRRSRPAAAAAATVVHGETRIIPTQITDTPSSYREETAAVAASRNYRGEGGGGMRRVAAHGLTASGSGAAAAAAAHYEPDYQSFDGRQMASADRFGGGGGGGENRVAFPMQQQTEWRFEPKRRSYRSRSLDNQRDFIIDDYLLTSERARMKTPAVDYPLDSASIRHWSDARLAGGGSGRRHLDAEFWDDQRYRSADTGRHAFLDDNMSAVKKRLSERRQGSYPYRDVSTRNYEYQPNTVDIESSWNAPLADVLHSDERALPPSSYRTSQLYADDDEWSRSMARPTTYRDQFGGTAELMSTANARTLPSLKRSDGVGVAATSTSRLRHEKSPDKRISGTGAIASLLGARRHGKFTTVSGRSSGGAVAASGITSAAGTRSGLGALFPSSSTSAAAAAAATTSSRSRGVLDSEFKPQSQSPFNIDTTHASYYPSVHALTSTDNQQQQQQQQQRFGTMKTKTTKKFHRFGGGGGGGGAGTLKPKSRSKSNEFIYSPSSSTGLTHSATLAASGGSAKYDAFSGGGGGGGGGMMSTTESTGLEGGLAANRSTSLTYRPHSQYYQAQQPNHFSYGTAPPYETSADRSGTEMFHADERFVAPSILISGDQGSSYAQYRQHRSGLSSDAIKTLEPLSITTSTTSDPRQHRTMTFNVATDNKRYPPPPPPAAPVSTFENVTSMGAAEQKFYKIHCCCMSFRWPPWRYEEVDAPQPIYRHQQ</sequence>